<keyword evidence="5" id="KW-0411">Iron-sulfur</keyword>
<dbReference type="AlphaFoldDB" id="A0A6H3F9J2"/>
<dbReference type="GO" id="GO:0046872">
    <property type="term" value="F:metal ion binding"/>
    <property type="evidence" value="ECO:0007669"/>
    <property type="project" value="UniProtKB-KW"/>
</dbReference>
<dbReference type="SMART" id="SM00729">
    <property type="entry name" value="Elp3"/>
    <property type="match status" value="1"/>
</dbReference>
<dbReference type="EMBL" id="SIXC01000011">
    <property type="protein sequence ID" value="TBH79026.1"/>
    <property type="molecule type" value="Genomic_DNA"/>
</dbReference>
<dbReference type="SFLD" id="SFLDS00029">
    <property type="entry name" value="Radical_SAM"/>
    <property type="match status" value="1"/>
</dbReference>
<keyword evidence="9" id="KW-1185">Reference proteome</keyword>
<proteinExistence type="predicted"/>
<dbReference type="GO" id="GO:0051536">
    <property type="term" value="F:iron-sulfur cluster binding"/>
    <property type="evidence" value="ECO:0007669"/>
    <property type="project" value="UniProtKB-KW"/>
</dbReference>
<accession>A0A6H3F9J2</accession>
<evidence type="ECO:0000313" key="8">
    <source>
        <dbReference type="EMBL" id="TBH79026.1"/>
    </source>
</evidence>
<dbReference type="PANTHER" id="PTHR43288">
    <property type="entry name" value="BIOTIN SYNTHASE-RELATED PROTEIN, RADICAL SAM SUPERFAMILY"/>
    <property type="match status" value="1"/>
</dbReference>
<feature type="domain" description="Radical SAM core" evidence="7">
    <location>
        <begin position="84"/>
        <end position="306"/>
    </location>
</feature>
<keyword evidence="2" id="KW-0949">S-adenosyl-L-methionine</keyword>
<evidence type="ECO:0000256" key="6">
    <source>
        <dbReference type="SAM" id="MobiDB-lite"/>
    </source>
</evidence>
<evidence type="ECO:0000256" key="2">
    <source>
        <dbReference type="ARBA" id="ARBA00022691"/>
    </source>
</evidence>
<dbReference type="PANTHER" id="PTHR43288:SF2">
    <property type="entry name" value="RADICAL SAM CORE DOMAIN-CONTAINING PROTEIN"/>
    <property type="match status" value="1"/>
</dbReference>
<name>A0A6H3F9J2_9BACT</name>
<evidence type="ECO:0000256" key="4">
    <source>
        <dbReference type="ARBA" id="ARBA00023004"/>
    </source>
</evidence>
<evidence type="ECO:0000313" key="9">
    <source>
        <dbReference type="Proteomes" id="UP000292919"/>
    </source>
</evidence>
<dbReference type="Proteomes" id="UP000292919">
    <property type="component" value="Unassembled WGS sequence"/>
</dbReference>
<dbReference type="SFLD" id="SFLDG01113">
    <property type="entry name" value="Uncharacterised_Radical_SAM_Su"/>
    <property type="match status" value="1"/>
</dbReference>
<dbReference type="InterPro" id="IPR013785">
    <property type="entry name" value="Aldolase_TIM"/>
</dbReference>
<gene>
    <name evidence="8" type="ORF">EB812_09385</name>
</gene>
<sequence>MPLPDAAFERERLPAQSPQPVKAGRDASAPGRPSAPGTQFADRSVPEEFIWDNARLERAGALSRRRFGQRVAFYLPGMFVRNGVCGQYPALSVTGVRCAQGCAHCGGQLLKSMPDVSAPQKLLERCRQLAAQGVRGVLLSGGCDGRGRVPWRTLLPAMARVKAETGLFVSVHCGLLDAAAALELKRAGVDQALVDVIGSAATYAQVYHLSDGQERLHRTLEALDAAGLPVVPHIIAGLHFGQLLGEGAALELLARRPPPLLVVVACMRLPGTDMAQARAITAEEVCGVLIRARELMPETEISLGCARPRNADVLEALALRAGVSRMALPSEETVDLARQLGLEPTFYKTCCSVRLGAGAAAW</sequence>
<dbReference type="InterPro" id="IPR007197">
    <property type="entry name" value="rSAM"/>
</dbReference>
<keyword evidence="4" id="KW-0408">Iron</keyword>
<dbReference type="Gene3D" id="3.20.20.70">
    <property type="entry name" value="Aldolase class I"/>
    <property type="match status" value="1"/>
</dbReference>
<evidence type="ECO:0000256" key="3">
    <source>
        <dbReference type="ARBA" id="ARBA00022723"/>
    </source>
</evidence>
<dbReference type="RefSeq" id="WP_130958158.1">
    <property type="nucleotide sequence ID" value="NZ_JBHSHA010000015.1"/>
</dbReference>
<comment type="caution">
    <text evidence="8">The sequence shown here is derived from an EMBL/GenBank/DDBJ whole genome shotgun (WGS) entry which is preliminary data.</text>
</comment>
<dbReference type="InterPro" id="IPR006638">
    <property type="entry name" value="Elp3/MiaA/NifB-like_rSAM"/>
</dbReference>
<reference evidence="8 9" key="1">
    <citation type="submission" date="2018-12" db="EMBL/GenBank/DDBJ databases">
        <title>First genome draft of Desulfovibrio legallis sp. nov.</title>
        <authorList>
            <person name="Ben Dhia O."/>
            <person name="Najjari A."/>
            <person name="Ferjani R."/>
            <person name="Fhoula I."/>
            <person name="Fardeau M.-L."/>
            <person name="Boudabbous A."/>
            <person name="Ouzari H.I."/>
        </authorList>
    </citation>
    <scope>NUCLEOTIDE SEQUENCE [LARGE SCALE GENOMIC DNA]</scope>
    <source>
        <strain evidence="8 9">H1T</strain>
    </source>
</reference>
<evidence type="ECO:0000259" key="7">
    <source>
        <dbReference type="PROSITE" id="PS51918"/>
    </source>
</evidence>
<feature type="region of interest" description="Disordered" evidence="6">
    <location>
        <begin position="1"/>
        <end position="41"/>
    </location>
</feature>
<evidence type="ECO:0000256" key="5">
    <source>
        <dbReference type="ARBA" id="ARBA00023014"/>
    </source>
</evidence>
<dbReference type="PROSITE" id="PS51918">
    <property type="entry name" value="RADICAL_SAM"/>
    <property type="match status" value="1"/>
</dbReference>
<comment type="cofactor">
    <cofactor evidence="1">
        <name>[4Fe-4S] cluster</name>
        <dbReference type="ChEBI" id="CHEBI:49883"/>
    </cofactor>
</comment>
<dbReference type="CDD" id="cd01335">
    <property type="entry name" value="Radical_SAM"/>
    <property type="match status" value="1"/>
</dbReference>
<dbReference type="InterPro" id="IPR058240">
    <property type="entry name" value="rSAM_sf"/>
</dbReference>
<protein>
    <submittedName>
        <fullName evidence="8">Radical SAM protein</fullName>
    </submittedName>
</protein>
<evidence type="ECO:0000256" key="1">
    <source>
        <dbReference type="ARBA" id="ARBA00001966"/>
    </source>
</evidence>
<dbReference type="GO" id="GO:0003824">
    <property type="term" value="F:catalytic activity"/>
    <property type="evidence" value="ECO:0007669"/>
    <property type="project" value="InterPro"/>
</dbReference>
<organism evidence="8 9">
    <name type="scientific">Desulfovibrio legallii</name>
    <dbReference type="NCBI Taxonomy" id="571438"/>
    <lineage>
        <taxon>Bacteria</taxon>
        <taxon>Pseudomonadati</taxon>
        <taxon>Thermodesulfobacteriota</taxon>
        <taxon>Desulfovibrionia</taxon>
        <taxon>Desulfovibrionales</taxon>
        <taxon>Desulfovibrionaceae</taxon>
        <taxon>Desulfovibrio</taxon>
    </lineage>
</organism>
<keyword evidence="3" id="KW-0479">Metal-binding</keyword>
<dbReference type="SUPFAM" id="SSF102114">
    <property type="entry name" value="Radical SAM enzymes"/>
    <property type="match status" value="1"/>
</dbReference>